<proteinExistence type="predicted"/>
<keyword evidence="2" id="KW-1185">Reference proteome</keyword>
<feature type="non-terminal residue" evidence="1">
    <location>
        <position position="41"/>
    </location>
</feature>
<evidence type="ECO:0000313" key="1">
    <source>
        <dbReference type="EMBL" id="MCI75561.1"/>
    </source>
</evidence>
<name>A0A392UPR5_9FABA</name>
<comment type="caution">
    <text evidence="1">The sequence shown here is derived from an EMBL/GenBank/DDBJ whole genome shotgun (WGS) entry which is preliminary data.</text>
</comment>
<sequence>MVSLLLTQFDMYPILENRSLVVKPLIEKNLLEWQNCKAQEL</sequence>
<evidence type="ECO:0000313" key="2">
    <source>
        <dbReference type="Proteomes" id="UP000265520"/>
    </source>
</evidence>
<dbReference type="AlphaFoldDB" id="A0A392UPR5"/>
<dbReference type="Proteomes" id="UP000265520">
    <property type="component" value="Unassembled WGS sequence"/>
</dbReference>
<reference evidence="1 2" key="1">
    <citation type="journal article" date="2018" name="Front. Plant Sci.">
        <title>Red Clover (Trifolium pratense) and Zigzag Clover (T. medium) - A Picture of Genomic Similarities and Differences.</title>
        <authorList>
            <person name="Dluhosova J."/>
            <person name="Istvanek J."/>
            <person name="Nedelnik J."/>
            <person name="Repkova J."/>
        </authorList>
    </citation>
    <scope>NUCLEOTIDE SEQUENCE [LARGE SCALE GENOMIC DNA]</scope>
    <source>
        <strain evidence="2">cv. 10/8</strain>
        <tissue evidence="1">Leaf</tissue>
    </source>
</reference>
<organism evidence="1 2">
    <name type="scientific">Trifolium medium</name>
    <dbReference type="NCBI Taxonomy" id="97028"/>
    <lineage>
        <taxon>Eukaryota</taxon>
        <taxon>Viridiplantae</taxon>
        <taxon>Streptophyta</taxon>
        <taxon>Embryophyta</taxon>
        <taxon>Tracheophyta</taxon>
        <taxon>Spermatophyta</taxon>
        <taxon>Magnoliopsida</taxon>
        <taxon>eudicotyledons</taxon>
        <taxon>Gunneridae</taxon>
        <taxon>Pentapetalae</taxon>
        <taxon>rosids</taxon>
        <taxon>fabids</taxon>
        <taxon>Fabales</taxon>
        <taxon>Fabaceae</taxon>
        <taxon>Papilionoideae</taxon>
        <taxon>50 kb inversion clade</taxon>
        <taxon>NPAAA clade</taxon>
        <taxon>Hologalegina</taxon>
        <taxon>IRL clade</taxon>
        <taxon>Trifolieae</taxon>
        <taxon>Trifolium</taxon>
    </lineage>
</organism>
<accession>A0A392UPR5</accession>
<dbReference type="EMBL" id="LXQA010885712">
    <property type="protein sequence ID" value="MCI75561.1"/>
    <property type="molecule type" value="Genomic_DNA"/>
</dbReference>
<protein>
    <submittedName>
        <fullName evidence="1">Uncharacterized protein</fullName>
    </submittedName>
</protein>